<accession>A0ABS8P1Z6</accession>
<organism evidence="2 3">
    <name type="scientific">Actinomycetospora endophytica</name>
    <dbReference type="NCBI Taxonomy" id="2291215"/>
    <lineage>
        <taxon>Bacteria</taxon>
        <taxon>Bacillati</taxon>
        <taxon>Actinomycetota</taxon>
        <taxon>Actinomycetes</taxon>
        <taxon>Pseudonocardiales</taxon>
        <taxon>Pseudonocardiaceae</taxon>
        <taxon>Actinomycetospora</taxon>
    </lineage>
</organism>
<protein>
    <submittedName>
        <fullName evidence="2">DUF3159 domain-containing protein</fullName>
    </submittedName>
</protein>
<keyword evidence="3" id="KW-1185">Reference proteome</keyword>
<keyword evidence="1" id="KW-0472">Membrane</keyword>
<gene>
    <name evidence="2" type="ORF">LQ327_01200</name>
</gene>
<keyword evidence="1" id="KW-1133">Transmembrane helix</keyword>
<proteinExistence type="predicted"/>
<evidence type="ECO:0000256" key="1">
    <source>
        <dbReference type="SAM" id="Phobius"/>
    </source>
</evidence>
<name>A0ABS8P1Z6_9PSEU</name>
<evidence type="ECO:0000313" key="2">
    <source>
        <dbReference type="EMBL" id="MCD2192007.1"/>
    </source>
</evidence>
<dbReference type="Proteomes" id="UP001199469">
    <property type="component" value="Unassembled WGS sequence"/>
</dbReference>
<reference evidence="2 3" key="1">
    <citation type="submission" date="2021-11" db="EMBL/GenBank/DDBJ databases">
        <title>Draft genome sequence of Actinomycetospora sp. SF1 isolated from the rhizosphere soil.</title>
        <authorList>
            <person name="Duangmal K."/>
            <person name="Chantavorakit T."/>
        </authorList>
    </citation>
    <scope>NUCLEOTIDE SEQUENCE [LARGE SCALE GENOMIC DNA]</scope>
    <source>
        <strain evidence="2 3">TBRC 5722</strain>
    </source>
</reference>
<sequence length="99" mass="10766">MTGLIWNLVHGGGHGWRDDPRSRRAHDIATSGAALVFAARFVVSQWLYSADSTGGLAIARASMGLPLTALVAVVMLWAFRRTTLRLVTPAPIRRTRPTV</sequence>
<comment type="caution">
    <text evidence="2">The sequence shown here is derived from an EMBL/GenBank/DDBJ whole genome shotgun (WGS) entry which is preliminary data.</text>
</comment>
<keyword evidence="1" id="KW-0812">Transmembrane</keyword>
<dbReference type="InterPro" id="IPR016566">
    <property type="entry name" value="UCP010219"/>
</dbReference>
<dbReference type="EMBL" id="JAJNDB010000001">
    <property type="protein sequence ID" value="MCD2192007.1"/>
    <property type="molecule type" value="Genomic_DNA"/>
</dbReference>
<feature type="transmembrane region" description="Helical" evidence="1">
    <location>
        <begin position="54"/>
        <end position="79"/>
    </location>
</feature>
<evidence type="ECO:0000313" key="3">
    <source>
        <dbReference type="Proteomes" id="UP001199469"/>
    </source>
</evidence>
<dbReference type="Pfam" id="PF11361">
    <property type="entry name" value="DUF3159"/>
    <property type="match status" value="1"/>
</dbReference>